<dbReference type="EMBL" id="JASSZA010000005">
    <property type="protein sequence ID" value="KAK2110021.1"/>
    <property type="molecule type" value="Genomic_DNA"/>
</dbReference>
<name>A0ABQ9VKW6_SAGOE</name>
<gene>
    <name evidence="2" type="ORF">P7K49_009767</name>
</gene>
<comment type="caution">
    <text evidence="2">The sequence shown here is derived from an EMBL/GenBank/DDBJ whole genome shotgun (WGS) entry which is preliminary data.</text>
</comment>
<organism evidence="2 3">
    <name type="scientific">Saguinus oedipus</name>
    <name type="common">Cotton-top tamarin</name>
    <name type="synonym">Oedipomidas oedipus</name>
    <dbReference type="NCBI Taxonomy" id="9490"/>
    <lineage>
        <taxon>Eukaryota</taxon>
        <taxon>Metazoa</taxon>
        <taxon>Chordata</taxon>
        <taxon>Craniata</taxon>
        <taxon>Vertebrata</taxon>
        <taxon>Euteleostomi</taxon>
        <taxon>Mammalia</taxon>
        <taxon>Eutheria</taxon>
        <taxon>Euarchontoglires</taxon>
        <taxon>Primates</taxon>
        <taxon>Haplorrhini</taxon>
        <taxon>Platyrrhini</taxon>
        <taxon>Cebidae</taxon>
        <taxon>Callitrichinae</taxon>
        <taxon>Saguinus</taxon>
    </lineage>
</organism>
<evidence type="ECO:0000313" key="2">
    <source>
        <dbReference type="EMBL" id="KAK2110021.1"/>
    </source>
</evidence>
<dbReference type="PANTHER" id="PTHR44188">
    <property type="entry name" value="GDAP1, ISOFORM A"/>
    <property type="match status" value="1"/>
</dbReference>
<evidence type="ECO:0000313" key="3">
    <source>
        <dbReference type="Proteomes" id="UP001266305"/>
    </source>
</evidence>
<proteinExistence type="inferred from homology"/>
<dbReference type="Proteomes" id="UP001266305">
    <property type="component" value="Unassembled WGS sequence"/>
</dbReference>
<sequence length="99" mass="10515">MGGPGASGQRHLGAQGCWGQVARAGPSGCPAQPLAVPTEHVVALMPEVGSPQHARVLQYRELLDALPMDAYTHGCILHPELTTDSMIPKYATAEIRMQD</sequence>
<keyword evidence="3" id="KW-1185">Reference proteome</keyword>
<accession>A0ABQ9VKW6</accession>
<evidence type="ECO:0000256" key="1">
    <source>
        <dbReference type="ARBA" id="ARBA00007409"/>
    </source>
</evidence>
<reference evidence="2 3" key="1">
    <citation type="submission" date="2023-05" db="EMBL/GenBank/DDBJ databases">
        <title>B98-5 Cell Line De Novo Hybrid Assembly: An Optical Mapping Approach.</title>
        <authorList>
            <person name="Kananen K."/>
            <person name="Auerbach J.A."/>
            <person name="Kautto E."/>
            <person name="Blachly J.S."/>
        </authorList>
    </citation>
    <scope>NUCLEOTIDE SEQUENCE [LARGE SCALE GENOMIC DNA]</scope>
    <source>
        <strain evidence="2">B95-8</strain>
        <tissue evidence="2">Cell line</tissue>
    </source>
</reference>
<comment type="similarity">
    <text evidence="1">Belongs to the GST superfamily.</text>
</comment>
<protein>
    <submittedName>
        <fullName evidence="2">Uncharacterized protein</fullName>
    </submittedName>
</protein>
<dbReference type="PANTHER" id="PTHR44188:SF2">
    <property type="entry name" value="GANGLIOSIDE-INDUCED DIFFERENTIATION-ASSOCIATED PROTEIN 1-LIKE 1"/>
    <property type="match status" value="1"/>
</dbReference>